<keyword evidence="7" id="KW-0493">Microtubule</keyword>
<dbReference type="GO" id="GO:0005874">
    <property type="term" value="C:microtubule"/>
    <property type="evidence" value="ECO:0007669"/>
    <property type="project" value="UniProtKB-KW"/>
</dbReference>
<dbReference type="GO" id="GO:0008017">
    <property type="term" value="F:microtubule binding"/>
    <property type="evidence" value="ECO:0007669"/>
    <property type="project" value="InterPro"/>
</dbReference>
<dbReference type="InterPro" id="IPR001752">
    <property type="entry name" value="Kinesin_motor_dom"/>
</dbReference>
<evidence type="ECO:0000256" key="4">
    <source>
        <dbReference type="ARBA" id="ARBA00022840"/>
    </source>
</evidence>
<dbReference type="EMBL" id="JWZX01002678">
    <property type="protein sequence ID" value="KOO27712.1"/>
    <property type="molecule type" value="Genomic_DNA"/>
</dbReference>
<keyword evidence="6 7" id="KW-0505">Motor protein</keyword>
<protein>
    <recommendedName>
        <fullName evidence="7">Kinesin-like protein</fullName>
    </recommendedName>
</protein>
<dbReference type="PROSITE" id="PS00411">
    <property type="entry name" value="KINESIN_MOTOR_1"/>
    <property type="match status" value="1"/>
</dbReference>
<dbReference type="GO" id="GO:0003777">
    <property type="term" value="F:microtubule motor activity"/>
    <property type="evidence" value="ECO:0007669"/>
    <property type="project" value="InterPro"/>
</dbReference>
<dbReference type="PROSITE" id="PS50067">
    <property type="entry name" value="KINESIN_MOTOR_2"/>
    <property type="match status" value="1"/>
</dbReference>
<dbReference type="Gene3D" id="1.25.40.1050">
    <property type="match status" value="1"/>
</dbReference>
<comment type="subcellular location">
    <subcellularLocation>
        <location evidence="1">Cytoplasm</location>
    </subcellularLocation>
</comment>
<accession>A0A0M0JN04</accession>
<dbReference type="GO" id="GO:0007052">
    <property type="term" value="P:mitotic spindle organization"/>
    <property type="evidence" value="ECO:0007669"/>
    <property type="project" value="TreeGrafter"/>
</dbReference>
<proteinExistence type="inferred from homology"/>
<evidence type="ECO:0000313" key="10">
    <source>
        <dbReference type="EMBL" id="KOO27712.1"/>
    </source>
</evidence>
<keyword evidence="4 6" id="KW-0067">ATP-binding</keyword>
<dbReference type="AlphaFoldDB" id="A0A0M0JN04"/>
<dbReference type="SMART" id="SM00129">
    <property type="entry name" value="KISc"/>
    <property type="match status" value="1"/>
</dbReference>
<dbReference type="Gene3D" id="3.40.850.10">
    <property type="entry name" value="Kinesin motor domain"/>
    <property type="match status" value="1"/>
</dbReference>
<dbReference type="Pfam" id="PF17846">
    <property type="entry name" value="XRN_M"/>
    <property type="match status" value="1"/>
</dbReference>
<evidence type="ECO:0000256" key="6">
    <source>
        <dbReference type="PROSITE-ProRule" id="PRU00283"/>
    </source>
</evidence>
<evidence type="ECO:0000313" key="11">
    <source>
        <dbReference type="Proteomes" id="UP000037460"/>
    </source>
</evidence>
<comment type="caution">
    <text evidence="10">The sequence shown here is derived from an EMBL/GenBank/DDBJ whole genome shotgun (WGS) entry which is preliminary data.</text>
</comment>
<feature type="region of interest" description="Disordered" evidence="8">
    <location>
        <begin position="490"/>
        <end position="522"/>
    </location>
</feature>
<dbReference type="GO" id="GO:0005737">
    <property type="term" value="C:cytoplasm"/>
    <property type="evidence" value="ECO:0007669"/>
    <property type="project" value="UniProtKB-SubCell"/>
</dbReference>
<dbReference type="SUPFAM" id="SSF52540">
    <property type="entry name" value="P-loop containing nucleoside triphosphate hydrolases"/>
    <property type="match status" value="1"/>
</dbReference>
<dbReference type="InterPro" id="IPR027640">
    <property type="entry name" value="Kinesin-like_fam"/>
</dbReference>
<keyword evidence="2" id="KW-0963">Cytoplasm</keyword>
<dbReference type="InterPro" id="IPR041412">
    <property type="entry name" value="Xrn1_helical"/>
</dbReference>
<organism evidence="10 11">
    <name type="scientific">Chrysochromulina tobinii</name>
    <dbReference type="NCBI Taxonomy" id="1460289"/>
    <lineage>
        <taxon>Eukaryota</taxon>
        <taxon>Haptista</taxon>
        <taxon>Haptophyta</taxon>
        <taxon>Prymnesiophyceae</taxon>
        <taxon>Prymnesiales</taxon>
        <taxon>Chrysochromulinaceae</taxon>
        <taxon>Chrysochromulina</taxon>
    </lineage>
</organism>
<keyword evidence="11" id="KW-1185">Reference proteome</keyword>
<dbReference type="InterPro" id="IPR036961">
    <property type="entry name" value="Kinesin_motor_dom_sf"/>
</dbReference>
<dbReference type="GO" id="GO:0005524">
    <property type="term" value="F:ATP binding"/>
    <property type="evidence" value="ECO:0007669"/>
    <property type="project" value="UniProtKB-UniRule"/>
</dbReference>
<evidence type="ECO:0000259" key="9">
    <source>
        <dbReference type="PROSITE" id="PS50067"/>
    </source>
</evidence>
<feature type="binding site" evidence="6">
    <location>
        <begin position="401"/>
        <end position="408"/>
    </location>
    <ligand>
        <name>ATP</name>
        <dbReference type="ChEBI" id="CHEBI:30616"/>
    </ligand>
</feature>
<dbReference type="Proteomes" id="UP000037460">
    <property type="component" value="Unassembled WGS sequence"/>
</dbReference>
<dbReference type="PRINTS" id="PR00380">
    <property type="entry name" value="KINESINHEAVY"/>
</dbReference>
<sequence length="804" mass="87095">MRAPSFADELEAAAACASRMAAGEDLVRYGEPGWRERYYLHKLGIGAADDLKRRALCTEYVRGLQWVLRYYLQGVPSWTWYFGYHYAPLATDLVGLGTAWGYDALELSSFEVGEPFAPLEQLLAVLPPLSAHALPPCLASLMTDPASPLAEEYPRQLPLDLNGQSASWKAVVLLPFLDARRLHDVFVEHKGALAPDDAARNRFGPTYIYAAATDCLAPELWQLAAEHAHRDGHQMARVQQPVRSDPSLLAALTPYPAPPRGVRRDPPHPSLPRIGQNNVASAILRLPSPRIHVSVLLPGAAPPPSLHPDARPTLLPRRALVRGAAAGRRRLREPENEADNIAFDETAGTIAVKMPYSGRKELFAFSSVHRAQSNEVLFEEVGRPLCDSVLRGYHGALLTYGQTGSGKTFTMGEAARIGSLDEGMAHRSVRHLFSAIAADGEHSYEVSMQYVQVYCEKIYDLLGEKPRAPEPNGNCATAFGTPIKRATSARVPFGDHGSAQRGANTPIKGDAKDAPPEDTSLSLREDKKNGVFVQGATTRSVSSTEEALALMERASAYLVFASTELNQHSSRSHSLCTLLVKRTERVSSAVEAVRQAWHGAAATRGATEGIGQSPVLHAKMVLVDLAGSEDVGRSRVKGQGLAEAQKINTSLLALGNVIDALTHSEMELRGGKKIGGATTHVPFRSSVLTRLLSDSIGGNCRTALICCCSPAAADLSETLSTLRFGSRAKLVRYEAMVNACMPSKSLAEARLQDLQAKLKTTSTTLSLWHARHGRSASRGLLLGLKLKILKRKLTVENDKSARAR</sequence>
<gene>
    <name evidence="10" type="ORF">Ctob_009528</name>
</gene>
<dbReference type="GO" id="GO:0051231">
    <property type="term" value="P:spindle elongation"/>
    <property type="evidence" value="ECO:0007669"/>
    <property type="project" value="TreeGrafter"/>
</dbReference>
<dbReference type="PANTHER" id="PTHR47969:SF15">
    <property type="entry name" value="CHROMOSOME-ASSOCIATED KINESIN KIF4A-RELATED"/>
    <property type="match status" value="1"/>
</dbReference>
<evidence type="ECO:0000256" key="3">
    <source>
        <dbReference type="ARBA" id="ARBA00022741"/>
    </source>
</evidence>
<feature type="domain" description="Kinesin motor" evidence="9">
    <location>
        <begin position="316"/>
        <end position="731"/>
    </location>
</feature>
<evidence type="ECO:0000256" key="8">
    <source>
        <dbReference type="SAM" id="MobiDB-lite"/>
    </source>
</evidence>
<dbReference type="GO" id="GO:0005875">
    <property type="term" value="C:microtubule associated complex"/>
    <property type="evidence" value="ECO:0007669"/>
    <property type="project" value="TreeGrafter"/>
</dbReference>
<evidence type="ECO:0000256" key="2">
    <source>
        <dbReference type="ARBA" id="ARBA00022490"/>
    </source>
</evidence>
<dbReference type="Pfam" id="PF00225">
    <property type="entry name" value="Kinesin"/>
    <property type="match status" value="1"/>
</dbReference>
<keyword evidence="5" id="KW-0175">Coiled coil</keyword>
<dbReference type="GO" id="GO:0007018">
    <property type="term" value="P:microtubule-based movement"/>
    <property type="evidence" value="ECO:0007669"/>
    <property type="project" value="InterPro"/>
</dbReference>
<comment type="similarity">
    <text evidence="6 7">Belongs to the TRAFAC class myosin-kinesin ATPase superfamily. Kinesin family.</text>
</comment>
<name>A0A0M0JN04_9EUKA</name>
<reference evidence="11" key="1">
    <citation type="journal article" date="2015" name="PLoS Genet.">
        <title>Genome Sequence and Transcriptome Analyses of Chrysochromulina tobin: Metabolic Tools for Enhanced Algal Fitness in the Prominent Order Prymnesiales (Haptophyceae).</title>
        <authorList>
            <person name="Hovde B.T."/>
            <person name="Deodato C.R."/>
            <person name="Hunsperger H.M."/>
            <person name="Ryken S.A."/>
            <person name="Yost W."/>
            <person name="Jha R.K."/>
            <person name="Patterson J."/>
            <person name="Monnat R.J. Jr."/>
            <person name="Barlow S.B."/>
            <person name="Starkenburg S.R."/>
            <person name="Cattolico R.A."/>
        </authorList>
    </citation>
    <scope>NUCLEOTIDE SEQUENCE</scope>
    <source>
        <strain evidence="11">CCMP291</strain>
    </source>
</reference>
<dbReference type="OrthoDB" id="372487at2759"/>
<dbReference type="PANTHER" id="PTHR47969">
    <property type="entry name" value="CHROMOSOME-ASSOCIATED KINESIN KIF4A-RELATED"/>
    <property type="match status" value="1"/>
</dbReference>
<evidence type="ECO:0000256" key="5">
    <source>
        <dbReference type="ARBA" id="ARBA00023054"/>
    </source>
</evidence>
<dbReference type="InterPro" id="IPR027417">
    <property type="entry name" value="P-loop_NTPase"/>
</dbReference>
<dbReference type="InterPro" id="IPR019821">
    <property type="entry name" value="Kinesin_motor_CS"/>
</dbReference>
<evidence type="ECO:0000256" key="7">
    <source>
        <dbReference type="RuleBase" id="RU000394"/>
    </source>
</evidence>
<keyword evidence="3 6" id="KW-0547">Nucleotide-binding</keyword>
<evidence type="ECO:0000256" key="1">
    <source>
        <dbReference type="ARBA" id="ARBA00004496"/>
    </source>
</evidence>